<reference evidence="3" key="1">
    <citation type="journal article" date="2019" name="Int. J. Syst. Evol. Microbiol.">
        <title>The Global Catalogue of Microorganisms (GCM) 10K type strain sequencing project: providing services to taxonomists for standard genome sequencing and annotation.</title>
        <authorList>
            <consortium name="The Broad Institute Genomics Platform"/>
            <consortium name="The Broad Institute Genome Sequencing Center for Infectious Disease"/>
            <person name="Wu L."/>
            <person name="Ma J."/>
        </authorList>
    </citation>
    <scope>NUCLEOTIDE SEQUENCE [LARGE SCALE GENOMIC DNA]</scope>
    <source>
        <strain evidence="3">CCUG 54939</strain>
    </source>
</reference>
<accession>A0ABV8CRB8</accession>
<name>A0ABV8CRB8_9GAMM</name>
<comment type="caution">
    <text evidence="2">The sequence shown here is derived from an EMBL/GenBank/DDBJ whole genome shotgun (WGS) entry which is preliminary data.</text>
</comment>
<organism evidence="2 3">
    <name type="scientific">Pseudaeromonas sharmana</name>
    <dbReference type="NCBI Taxonomy" id="328412"/>
    <lineage>
        <taxon>Bacteria</taxon>
        <taxon>Pseudomonadati</taxon>
        <taxon>Pseudomonadota</taxon>
        <taxon>Gammaproteobacteria</taxon>
        <taxon>Aeromonadales</taxon>
        <taxon>Aeromonadaceae</taxon>
        <taxon>Pseudaeromonas</taxon>
    </lineage>
</organism>
<feature type="region of interest" description="Disordered" evidence="1">
    <location>
        <begin position="42"/>
        <end position="62"/>
    </location>
</feature>
<evidence type="ECO:0000256" key="1">
    <source>
        <dbReference type="SAM" id="MobiDB-lite"/>
    </source>
</evidence>
<sequence length="62" mass="6400">MNVTASSSSYGQEAMIASLGKKQQEAEGQAALQLLQSATQSVQAVSRPTPEGSLGMNVDVFA</sequence>
<keyword evidence="3" id="KW-1185">Reference proteome</keyword>
<evidence type="ECO:0000313" key="3">
    <source>
        <dbReference type="Proteomes" id="UP001595692"/>
    </source>
</evidence>
<protein>
    <recommendedName>
        <fullName evidence="4">Motility protein</fullName>
    </recommendedName>
</protein>
<evidence type="ECO:0008006" key="4">
    <source>
        <dbReference type="Google" id="ProtNLM"/>
    </source>
</evidence>
<evidence type="ECO:0000313" key="2">
    <source>
        <dbReference type="EMBL" id="MFC3914761.1"/>
    </source>
</evidence>
<gene>
    <name evidence="2" type="ORF">ACFOSS_15030</name>
</gene>
<dbReference type="Proteomes" id="UP001595692">
    <property type="component" value="Unassembled WGS sequence"/>
</dbReference>
<dbReference type="EMBL" id="JBHSAF010000015">
    <property type="protein sequence ID" value="MFC3914761.1"/>
    <property type="molecule type" value="Genomic_DNA"/>
</dbReference>
<proteinExistence type="predicted"/>
<dbReference type="RefSeq" id="WP_377154088.1">
    <property type="nucleotide sequence ID" value="NZ_JBHSAF010000015.1"/>
</dbReference>